<name>A0A229W0S5_9BIFI</name>
<proteinExistence type="predicted"/>
<dbReference type="RefSeq" id="WP_093959639.1">
    <property type="nucleotide sequence ID" value="NZ_NEWD01000004.1"/>
</dbReference>
<sequence>MNDLVFDLVAYREDRPEKVEVLIRATLSVNGGEGLLSVEVPEELTTSKKTLASAVAAGMDRAMAAARQGKTEGRLDPLYERDYKSGAQR</sequence>
<evidence type="ECO:0000313" key="2">
    <source>
        <dbReference type="EMBL" id="OXN01445.1"/>
    </source>
</evidence>
<dbReference type="Proteomes" id="UP000215433">
    <property type="component" value="Unassembled WGS sequence"/>
</dbReference>
<accession>A0A229W0S5</accession>
<keyword evidence="3" id="KW-1185">Reference proteome</keyword>
<gene>
    <name evidence="2" type="ORF">Tam10B_0448</name>
</gene>
<organism evidence="2 3">
    <name type="scientific">Bifidobacterium vansinderenii</name>
    <dbReference type="NCBI Taxonomy" id="1984871"/>
    <lineage>
        <taxon>Bacteria</taxon>
        <taxon>Bacillati</taxon>
        <taxon>Actinomycetota</taxon>
        <taxon>Actinomycetes</taxon>
        <taxon>Bifidobacteriales</taxon>
        <taxon>Bifidobacteriaceae</taxon>
        <taxon>Bifidobacterium</taxon>
    </lineage>
</organism>
<reference evidence="2 3" key="1">
    <citation type="submission" date="2017-05" db="EMBL/GenBank/DDBJ databases">
        <title>Bifidobacterium vansinderenii sp. nov.</title>
        <authorList>
            <person name="Lugli G.A."/>
            <person name="Duranti S."/>
            <person name="Mangifesta M."/>
        </authorList>
    </citation>
    <scope>NUCLEOTIDE SEQUENCE [LARGE SCALE GENOMIC DNA]</scope>
    <source>
        <strain evidence="2 3">Tam10B</strain>
    </source>
</reference>
<dbReference type="AlphaFoldDB" id="A0A229W0S5"/>
<evidence type="ECO:0000313" key="3">
    <source>
        <dbReference type="Proteomes" id="UP000215433"/>
    </source>
</evidence>
<protein>
    <submittedName>
        <fullName evidence="2">Uncharacterized protein</fullName>
    </submittedName>
</protein>
<dbReference type="EMBL" id="NEWD01000004">
    <property type="protein sequence ID" value="OXN01445.1"/>
    <property type="molecule type" value="Genomic_DNA"/>
</dbReference>
<evidence type="ECO:0000256" key="1">
    <source>
        <dbReference type="SAM" id="MobiDB-lite"/>
    </source>
</evidence>
<feature type="region of interest" description="Disordered" evidence="1">
    <location>
        <begin position="66"/>
        <end position="89"/>
    </location>
</feature>
<comment type="caution">
    <text evidence="2">The sequence shown here is derived from an EMBL/GenBank/DDBJ whole genome shotgun (WGS) entry which is preliminary data.</text>
</comment>
<feature type="compositionally biased region" description="Basic and acidic residues" evidence="1">
    <location>
        <begin position="69"/>
        <end position="89"/>
    </location>
</feature>